<sequence>MNIKKYIVLFLIACAILTGCTEQSNNVGEVSDLVPEGWNIVEKVEGDLNKDNIDDIAVVIEGTSKVEGEAPNRELIIAFGNKDGTYTLSTKAEKAILRADEGGIWGDPFEGISIDNGSILISFYGGSNWRWYGNYRFRYQDNDWYLIGATIGSFHTSTDEYTQEMDYNLLTGEYIEKKADENGVMKTTKGNRGKKDLLKLEDFVAVDGEENIK</sequence>
<name>A0ABY8EAB4_9FIRM</name>
<evidence type="ECO:0000313" key="2">
    <source>
        <dbReference type="Proteomes" id="UP001222800"/>
    </source>
</evidence>
<dbReference type="EMBL" id="CP120733">
    <property type="protein sequence ID" value="WFD09843.1"/>
    <property type="molecule type" value="Genomic_DNA"/>
</dbReference>
<organism evidence="1 2">
    <name type="scientific">Tepidibacter hydrothermalis</name>
    <dbReference type="NCBI Taxonomy" id="3036126"/>
    <lineage>
        <taxon>Bacteria</taxon>
        <taxon>Bacillati</taxon>
        <taxon>Bacillota</taxon>
        <taxon>Clostridia</taxon>
        <taxon>Peptostreptococcales</taxon>
        <taxon>Peptostreptococcaceae</taxon>
        <taxon>Tepidibacter</taxon>
    </lineage>
</organism>
<dbReference type="RefSeq" id="WP_277731797.1">
    <property type="nucleotide sequence ID" value="NZ_CP120733.1"/>
</dbReference>
<accession>A0ABY8EAB4</accession>
<evidence type="ECO:0000313" key="1">
    <source>
        <dbReference type="EMBL" id="WFD09843.1"/>
    </source>
</evidence>
<dbReference type="Proteomes" id="UP001222800">
    <property type="component" value="Chromosome"/>
</dbReference>
<dbReference type="PROSITE" id="PS51257">
    <property type="entry name" value="PROKAR_LIPOPROTEIN"/>
    <property type="match status" value="1"/>
</dbReference>
<protein>
    <recommendedName>
        <fullName evidence="3">Lipoprotein</fullName>
    </recommendedName>
</protein>
<reference evidence="1 2" key="1">
    <citation type="submission" date="2023-03" db="EMBL/GenBank/DDBJ databases">
        <title>Complete genome sequence of Tepidibacter sp. SWIR-1, isolated from a deep-sea hydrothermal vent.</title>
        <authorList>
            <person name="Li X."/>
        </authorList>
    </citation>
    <scope>NUCLEOTIDE SEQUENCE [LARGE SCALE GENOMIC DNA]</scope>
    <source>
        <strain evidence="1 2">SWIR-1</strain>
    </source>
</reference>
<proteinExistence type="predicted"/>
<evidence type="ECO:0008006" key="3">
    <source>
        <dbReference type="Google" id="ProtNLM"/>
    </source>
</evidence>
<gene>
    <name evidence="1" type="ORF">P4S50_15805</name>
</gene>
<keyword evidence="2" id="KW-1185">Reference proteome</keyword>